<keyword evidence="3" id="KW-1185">Reference proteome</keyword>
<evidence type="ECO:0000313" key="2">
    <source>
        <dbReference type="EMBL" id="KAK4470027.1"/>
    </source>
</evidence>
<proteinExistence type="predicted"/>
<feature type="compositionally biased region" description="Pro residues" evidence="1">
    <location>
        <begin position="243"/>
        <end position="252"/>
    </location>
</feature>
<feature type="region of interest" description="Disordered" evidence="1">
    <location>
        <begin position="221"/>
        <end position="252"/>
    </location>
</feature>
<reference evidence="2" key="1">
    <citation type="submission" date="2022-04" db="EMBL/GenBank/DDBJ databases">
        <authorList>
            <person name="Xu L."/>
            <person name="Lv Z."/>
        </authorList>
    </citation>
    <scope>NUCLEOTIDE SEQUENCE</scope>
    <source>
        <strain evidence="2">LV_2022a</strain>
    </source>
</reference>
<dbReference type="EMBL" id="JALJAT010000004">
    <property type="protein sequence ID" value="KAK4470027.1"/>
    <property type="molecule type" value="Genomic_DNA"/>
</dbReference>
<name>A0AAE1ZA40_SCHME</name>
<dbReference type="Proteomes" id="UP001292079">
    <property type="component" value="Unassembled WGS sequence"/>
</dbReference>
<feature type="region of interest" description="Disordered" evidence="1">
    <location>
        <begin position="1"/>
        <end position="24"/>
    </location>
</feature>
<reference evidence="2" key="2">
    <citation type="journal article" date="2023" name="Infect Dis Poverty">
        <title>Chromosome-scale genome of the human blood fluke Schistosoma mekongi and its implications for public health.</title>
        <authorList>
            <person name="Zhou M."/>
            <person name="Xu L."/>
            <person name="Xu D."/>
            <person name="Chen W."/>
            <person name="Khan J."/>
            <person name="Hu Y."/>
            <person name="Huang H."/>
            <person name="Wei H."/>
            <person name="Zhang Y."/>
            <person name="Chusongsang P."/>
            <person name="Tanasarnprasert K."/>
            <person name="Hu X."/>
            <person name="Limpanont Y."/>
            <person name="Lv Z."/>
        </authorList>
    </citation>
    <scope>NUCLEOTIDE SEQUENCE</scope>
    <source>
        <strain evidence="2">LV_2022a</strain>
    </source>
</reference>
<evidence type="ECO:0000313" key="3">
    <source>
        <dbReference type="Proteomes" id="UP001292079"/>
    </source>
</evidence>
<sequence>MARNKAKRSKLDSRSPKNPESSSNDLFATEPLIIGNRTPLVKAINLTDLNSDIADYKNKVEEVQLAFTKMESILSDLTPLTYLLGKQEDIERNMAKRAEIFLGFIASEVVKRLTSLHKAIVYNVPGNFPLKKVRATLLKASGMSHIPCECNRLRKKDWQTSCPILFHFASIIDCKRFIKSVNFIRSGSDFKNILIVADKTPLQRRSLNRYGAVVSDIKDSESQLTTPNELSKTKSKTHSGGSTPPPRLCTPPSPTIPITLPSIVAHTPIPLTTNENGSDLVDLDITPKGSTVISQNKEVNRIKPYNLIHHPTVKTEFIPYHYNRPNALPINKGQHNPIPKIQSNKISNKRQTAGHNISESLGLKDSVKNSNKRFFSYHPISVPSHKYFKSNRTTPKADSRKKSLLPLPISFLSQTDNGNNFNLGCHPFYQHKNPPKLGNLRPIYFPTVNSCNYNYLAASQNSLPNYYDPYVTYAHSNHFLEYPRTITHNHSHPYSLPPQPLLSQLMTSPNTTNFQFCHY</sequence>
<protein>
    <submittedName>
        <fullName evidence="2">Uncharacterized protein</fullName>
    </submittedName>
</protein>
<organism evidence="2 3">
    <name type="scientific">Schistosoma mekongi</name>
    <name type="common">Parasitic worm</name>
    <dbReference type="NCBI Taxonomy" id="38744"/>
    <lineage>
        <taxon>Eukaryota</taxon>
        <taxon>Metazoa</taxon>
        <taxon>Spiralia</taxon>
        <taxon>Lophotrochozoa</taxon>
        <taxon>Platyhelminthes</taxon>
        <taxon>Trematoda</taxon>
        <taxon>Digenea</taxon>
        <taxon>Strigeidida</taxon>
        <taxon>Schistosomatoidea</taxon>
        <taxon>Schistosomatidae</taxon>
        <taxon>Schistosoma</taxon>
    </lineage>
</organism>
<dbReference type="AlphaFoldDB" id="A0AAE1ZA40"/>
<accession>A0AAE1ZA40</accession>
<comment type="caution">
    <text evidence="2">The sequence shown here is derived from an EMBL/GenBank/DDBJ whole genome shotgun (WGS) entry which is preliminary data.</text>
</comment>
<gene>
    <name evidence="2" type="ORF">MN116_000057</name>
</gene>
<evidence type="ECO:0000256" key="1">
    <source>
        <dbReference type="SAM" id="MobiDB-lite"/>
    </source>
</evidence>